<dbReference type="GO" id="GO:0005853">
    <property type="term" value="C:eukaryotic translation elongation factor 1 complex"/>
    <property type="evidence" value="ECO:0007669"/>
    <property type="project" value="InterPro"/>
</dbReference>
<dbReference type="FunFam" id="3.30.70.60:FF:000001">
    <property type="entry name" value="Elongation factor 1-beta 1 like"/>
    <property type="match status" value="1"/>
</dbReference>
<dbReference type="PANTHER" id="PTHR11595">
    <property type="entry name" value="EF-HAND AND COILED-COIL DOMAIN-CONTAINING FAMILY MEMBER"/>
    <property type="match status" value="1"/>
</dbReference>
<name>A0A2K6SG80_SAIBB</name>
<dbReference type="PANTHER" id="PTHR11595:SF60">
    <property type="entry name" value="ELONGATION FACTOR 1-BETA"/>
    <property type="match status" value="1"/>
</dbReference>
<dbReference type="Pfam" id="PF00736">
    <property type="entry name" value="EF1_GNE"/>
    <property type="match status" value="1"/>
</dbReference>
<dbReference type="GeneTree" id="ENSGT00950000183014"/>
<dbReference type="SUPFAM" id="SSF54984">
    <property type="entry name" value="eEF-1beta-like"/>
    <property type="match status" value="1"/>
</dbReference>
<dbReference type="CDD" id="cd00292">
    <property type="entry name" value="EF1B"/>
    <property type="match status" value="1"/>
</dbReference>
<dbReference type="InterPro" id="IPR036219">
    <property type="entry name" value="eEF-1beta-like_sf"/>
</dbReference>
<proteinExistence type="inferred from homology"/>
<evidence type="ECO:0000256" key="1">
    <source>
        <dbReference type="ARBA" id="ARBA00007411"/>
    </source>
</evidence>
<dbReference type="GO" id="GO:0003746">
    <property type="term" value="F:translation elongation factor activity"/>
    <property type="evidence" value="ECO:0007669"/>
    <property type="project" value="UniProtKB-KW"/>
</dbReference>
<dbReference type="InterPro" id="IPR014038">
    <property type="entry name" value="EF1B_bsu/dsu_GNE"/>
</dbReference>
<protein>
    <recommendedName>
        <fullName evidence="5">Translation elongation factor EF1B beta/delta subunit guanine nucleotide exchange domain-containing protein</fullName>
    </recommendedName>
</protein>
<dbReference type="AlphaFoldDB" id="A0A2K6SG80"/>
<dbReference type="SMART" id="SM00888">
    <property type="entry name" value="EF1_GNE"/>
    <property type="match status" value="1"/>
</dbReference>
<dbReference type="Gene3D" id="3.30.70.60">
    <property type="match status" value="1"/>
</dbReference>
<dbReference type="Proteomes" id="UP000233220">
    <property type="component" value="Unplaced"/>
</dbReference>
<dbReference type="Ensembl" id="ENSSBOT00000023133.1">
    <property type="protein sequence ID" value="ENSSBOP00000006402.1"/>
    <property type="gene ID" value="ENSSBOG00000020150.1"/>
</dbReference>
<evidence type="ECO:0000313" key="7">
    <source>
        <dbReference type="Proteomes" id="UP000233220"/>
    </source>
</evidence>
<accession>A0A2K6SG80</accession>
<keyword evidence="2" id="KW-0251">Elongation factor</keyword>
<organism evidence="6 7">
    <name type="scientific">Saimiri boliviensis boliviensis</name>
    <name type="common">Bolivian squirrel monkey</name>
    <dbReference type="NCBI Taxonomy" id="39432"/>
    <lineage>
        <taxon>Eukaryota</taxon>
        <taxon>Metazoa</taxon>
        <taxon>Chordata</taxon>
        <taxon>Craniata</taxon>
        <taxon>Vertebrata</taxon>
        <taxon>Euteleostomi</taxon>
        <taxon>Mammalia</taxon>
        <taxon>Eutheria</taxon>
        <taxon>Euarchontoglires</taxon>
        <taxon>Primates</taxon>
        <taxon>Haplorrhini</taxon>
        <taxon>Platyrrhini</taxon>
        <taxon>Cebidae</taxon>
        <taxon>Saimiriinae</taxon>
        <taxon>Saimiri</taxon>
    </lineage>
</organism>
<reference evidence="6" key="2">
    <citation type="submission" date="2025-09" db="UniProtKB">
        <authorList>
            <consortium name="Ensembl"/>
        </authorList>
    </citation>
    <scope>IDENTIFICATION</scope>
</reference>
<feature type="domain" description="Translation elongation factor EF1B beta/delta subunit guanine nucleotide exchange" evidence="5">
    <location>
        <begin position="123"/>
        <end position="209"/>
    </location>
</feature>
<comment type="similarity">
    <text evidence="1">Belongs to the EF-1-beta/EF-1-delta family.</text>
</comment>
<reference evidence="6" key="1">
    <citation type="submission" date="2025-08" db="UniProtKB">
        <authorList>
            <consortium name="Ensembl"/>
        </authorList>
    </citation>
    <scope>IDENTIFICATION</scope>
</reference>
<feature type="compositionally biased region" description="Basic and acidic residues" evidence="4">
    <location>
        <begin position="86"/>
        <end position="108"/>
    </location>
</feature>
<dbReference type="GO" id="GO:0005085">
    <property type="term" value="F:guanyl-nucleotide exchange factor activity"/>
    <property type="evidence" value="ECO:0007669"/>
    <property type="project" value="TreeGrafter"/>
</dbReference>
<dbReference type="OMA" id="PANLWHT"/>
<evidence type="ECO:0000256" key="4">
    <source>
        <dbReference type="SAM" id="MobiDB-lite"/>
    </source>
</evidence>
<dbReference type="STRING" id="39432.ENSSBOP00000006402"/>
<dbReference type="InterPro" id="IPR049720">
    <property type="entry name" value="EF1B_bsu/dsu"/>
</dbReference>
<keyword evidence="7" id="KW-1185">Reference proteome</keyword>
<evidence type="ECO:0000259" key="5">
    <source>
        <dbReference type="SMART" id="SM00888"/>
    </source>
</evidence>
<dbReference type="GO" id="GO:0005829">
    <property type="term" value="C:cytosol"/>
    <property type="evidence" value="ECO:0007669"/>
    <property type="project" value="TreeGrafter"/>
</dbReference>
<evidence type="ECO:0000256" key="2">
    <source>
        <dbReference type="ARBA" id="ARBA00022768"/>
    </source>
</evidence>
<dbReference type="InterPro" id="IPR014717">
    <property type="entry name" value="Transl_elong_EF1B/ribsomal_bS6"/>
</dbReference>
<keyword evidence="3" id="KW-0648">Protein biosynthesis</keyword>
<sequence>MGLGDLKSPTGLQVLNDHLEDKTDVAVLEAVSIPPPANLWHTLRWHNHIKSYEKEKARLPGYGAADVEDTAGSGATDSKDDDDAIDLFRSDDEAESEEAKRLREEGLAQRKSKKAKRPALVAKSSILLDVKPWDDETDMAKLEECLRSIQADGLVSGLSKLVPVGYGIKKLQIQCVVEDDEVGRDMLEEQIAAFEDYVQSMNVAAFNKI</sequence>
<evidence type="ECO:0000313" key="6">
    <source>
        <dbReference type="Ensembl" id="ENSSBOP00000006402.1"/>
    </source>
</evidence>
<evidence type="ECO:0000256" key="3">
    <source>
        <dbReference type="ARBA" id="ARBA00022917"/>
    </source>
</evidence>
<feature type="region of interest" description="Disordered" evidence="4">
    <location>
        <begin position="64"/>
        <end position="114"/>
    </location>
</feature>